<evidence type="ECO:0000256" key="1">
    <source>
        <dbReference type="ARBA" id="ARBA00022475"/>
    </source>
</evidence>
<feature type="transmembrane region" description="Helical" evidence="6">
    <location>
        <begin position="166"/>
        <end position="183"/>
    </location>
</feature>
<dbReference type="EC" id="2.4.99.-" evidence="7"/>
<sequence>MRPVFLELAGIQVHSYYVLWTFALCLAVILTRRRMTGLYSVPDDNARVIIALSFTGMLIGARAGSAVEFWEMYSAEPWRLLRFWEGGLSAVPAFLGAGVAGVAASWKLGVPVWATADSAAVPAAFTVALGRWGCFLNGCCGGTETSVPWAVTFPADPAGVLRHPVQLYYAFGALFIGALLQWTEHNLLSFGEDRRIRGAVLWPLFMVSYALLRITADPFRAEYGTAGLRSARIIAFAVLASGVLWLACSLLYRRERKKC</sequence>
<organism evidence="7">
    <name type="scientific">bioreactor metagenome</name>
    <dbReference type="NCBI Taxonomy" id="1076179"/>
    <lineage>
        <taxon>unclassified sequences</taxon>
        <taxon>metagenomes</taxon>
        <taxon>ecological metagenomes</taxon>
    </lineage>
</organism>
<name>A0A644WA15_9ZZZZ</name>
<keyword evidence="7" id="KW-0328">Glycosyltransferase</keyword>
<keyword evidence="4 6" id="KW-1133">Transmembrane helix</keyword>
<gene>
    <name evidence="7" type="primary">lgt_16</name>
    <name evidence="7" type="ORF">SDC9_46571</name>
</gene>
<evidence type="ECO:0000256" key="5">
    <source>
        <dbReference type="ARBA" id="ARBA00023136"/>
    </source>
</evidence>
<keyword evidence="3 6" id="KW-0812">Transmembrane</keyword>
<dbReference type="PANTHER" id="PTHR30589">
    <property type="entry name" value="PROLIPOPROTEIN DIACYLGLYCERYL TRANSFERASE"/>
    <property type="match status" value="1"/>
</dbReference>
<comment type="caution">
    <text evidence="7">The sequence shown here is derived from an EMBL/GenBank/DDBJ whole genome shotgun (WGS) entry which is preliminary data.</text>
</comment>
<dbReference type="Pfam" id="PF01790">
    <property type="entry name" value="LGT"/>
    <property type="match status" value="1"/>
</dbReference>
<keyword evidence="1" id="KW-1003">Cell membrane</keyword>
<feature type="transmembrane region" description="Helical" evidence="6">
    <location>
        <begin position="195"/>
        <end position="212"/>
    </location>
</feature>
<dbReference type="GO" id="GO:0005886">
    <property type="term" value="C:plasma membrane"/>
    <property type="evidence" value="ECO:0007669"/>
    <property type="project" value="InterPro"/>
</dbReference>
<keyword evidence="7" id="KW-0449">Lipoprotein</keyword>
<dbReference type="AlphaFoldDB" id="A0A644WA15"/>
<evidence type="ECO:0000313" key="7">
    <source>
        <dbReference type="EMBL" id="MPM00347.1"/>
    </source>
</evidence>
<keyword evidence="5 6" id="KW-0472">Membrane</keyword>
<dbReference type="PANTHER" id="PTHR30589:SF0">
    <property type="entry name" value="PHOSPHATIDYLGLYCEROL--PROLIPOPROTEIN DIACYLGLYCERYL TRANSFERASE"/>
    <property type="match status" value="1"/>
</dbReference>
<evidence type="ECO:0000256" key="2">
    <source>
        <dbReference type="ARBA" id="ARBA00022679"/>
    </source>
</evidence>
<evidence type="ECO:0000256" key="3">
    <source>
        <dbReference type="ARBA" id="ARBA00022692"/>
    </source>
</evidence>
<feature type="transmembrane region" description="Helical" evidence="6">
    <location>
        <begin position="232"/>
        <end position="252"/>
    </location>
</feature>
<protein>
    <submittedName>
        <fullName evidence="7">Prolipoprotein diacylglyceryl transferase</fullName>
        <ecNumber evidence="7">2.4.99.-</ecNumber>
    </submittedName>
</protein>
<evidence type="ECO:0000256" key="4">
    <source>
        <dbReference type="ARBA" id="ARBA00022989"/>
    </source>
</evidence>
<reference evidence="7" key="1">
    <citation type="submission" date="2019-08" db="EMBL/GenBank/DDBJ databases">
        <authorList>
            <person name="Kucharzyk K."/>
            <person name="Murdoch R.W."/>
            <person name="Higgins S."/>
            <person name="Loffler F."/>
        </authorList>
    </citation>
    <scope>NUCLEOTIDE SEQUENCE</scope>
</reference>
<dbReference type="EMBL" id="VSSQ01000724">
    <property type="protein sequence ID" value="MPM00347.1"/>
    <property type="molecule type" value="Genomic_DNA"/>
</dbReference>
<dbReference type="GO" id="GO:0008961">
    <property type="term" value="F:phosphatidylglycerol-prolipoprotein diacylglyceryl transferase activity"/>
    <property type="evidence" value="ECO:0007669"/>
    <property type="project" value="InterPro"/>
</dbReference>
<feature type="transmembrane region" description="Helical" evidence="6">
    <location>
        <begin position="87"/>
        <end position="106"/>
    </location>
</feature>
<proteinExistence type="predicted"/>
<evidence type="ECO:0000256" key="6">
    <source>
        <dbReference type="SAM" id="Phobius"/>
    </source>
</evidence>
<keyword evidence="2 7" id="KW-0808">Transferase</keyword>
<dbReference type="GO" id="GO:0042158">
    <property type="term" value="P:lipoprotein biosynthetic process"/>
    <property type="evidence" value="ECO:0007669"/>
    <property type="project" value="InterPro"/>
</dbReference>
<accession>A0A644WA15</accession>
<feature type="transmembrane region" description="Helical" evidence="6">
    <location>
        <begin position="13"/>
        <end position="30"/>
    </location>
</feature>
<dbReference type="InterPro" id="IPR001640">
    <property type="entry name" value="Lgt"/>
</dbReference>